<reference evidence="2" key="2">
    <citation type="submission" date="2013-11" db="EMBL/GenBank/DDBJ databases">
        <title>Draft genome sequence of Bacteroides uniformis (ATCC 8492).</title>
        <authorList>
            <person name="Sudarsanam P."/>
            <person name="Ley R."/>
            <person name="Guruge J."/>
            <person name="Turnbaugh P.J."/>
            <person name="Mahowald M."/>
            <person name="Liep D."/>
            <person name="Gordon J."/>
        </authorList>
    </citation>
    <scope>NUCLEOTIDE SEQUENCE</scope>
    <source>
        <strain evidence="2">ATCC 8492</strain>
    </source>
</reference>
<dbReference type="InterPro" id="IPR008331">
    <property type="entry name" value="Ferritin_DPS_dom"/>
</dbReference>
<dbReference type="SUPFAM" id="SSF47240">
    <property type="entry name" value="Ferritin-like"/>
    <property type="match status" value="1"/>
</dbReference>
<evidence type="ECO:0000313" key="3">
    <source>
        <dbReference type="Proteomes" id="UP000004110"/>
    </source>
</evidence>
<organism evidence="2 3">
    <name type="scientific">Bacteroides uniformis (strain ATCC 8492 / DSM 6597 / CCUG 4942 / CIP 103695 / JCM 5828 / KCTC 5204 / NCTC 13054 / VPI 0061)</name>
    <dbReference type="NCBI Taxonomy" id="411479"/>
    <lineage>
        <taxon>Bacteria</taxon>
        <taxon>Pseudomonadati</taxon>
        <taxon>Bacteroidota</taxon>
        <taxon>Bacteroidia</taxon>
        <taxon>Bacteroidales</taxon>
        <taxon>Bacteroidaceae</taxon>
        <taxon>Bacteroides</taxon>
    </lineage>
</organism>
<reference evidence="2" key="1">
    <citation type="submission" date="2007-06" db="EMBL/GenBank/DDBJ databases">
        <authorList>
            <person name="Fulton L."/>
            <person name="Clifton S."/>
            <person name="Fulton B."/>
            <person name="Xu J."/>
            <person name="Minx P."/>
            <person name="Pepin K.H."/>
            <person name="Johnson M."/>
            <person name="Thiruvilangam P."/>
            <person name="Bhonagiri V."/>
            <person name="Nash W.E."/>
            <person name="Mardis E.R."/>
            <person name="Wilson R.K."/>
        </authorList>
    </citation>
    <scope>NUCLEOTIDE SEQUENCE [LARGE SCALE GENOMIC DNA]</scope>
    <source>
        <strain evidence="2">ATCC 8492</strain>
    </source>
</reference>
<evidence type="ECO:0000259" key="1">
    <source>
        <dbReference type="PROSITE" id="PS50905"/>
    </source>
</evidence>
<dbReference type="Gene3D" id="1.20.1260.10">
    <property type="match status" value="1"/>
</dbReference>
<sequence length="195" mass="23132">MRISILLFKPRLRIPFYGLPTIEWNFYIQGITHNISNGFSIFRVIMDKRIENAMNELINTEIWSTGLYLSLQVYFEDERLPILSSWLNSQAQDNMNKVYQMMNRICHDGGCVAINEMKRDTHEWTTPLNALNELLEHEQYISCQVNTFLILCRNVNMSFHSFISGLYADRIYVSTVFMELLRILAKENERRLPYF</sequence>
<feature type="domain" description="Ferritin-like diiron" evidence="1">
    <location>
        <begin position="44"/>
        <end position="188"/>
    </location>
</feature>
<gene>
    <name evidence="2" type="ORF">BACUNI_00879</name>
</gene>
<proteinExistence type="predicted"/>
<dbReference type="InterPro" id="IPR012347">
    <property type="entry name" value="Ferritin-like"/>
</dbReference>
<keyword evidence="3" id="KW-1185">Reference proteome</keyword>
<name>A0ABC9NFR8_BACUC</name>
<dbReference type="PROSITE" id="PS50905">
    <property type="entry name" value="FERRITIN_LIKE"/>
    <property type="match status" value="1"/>
</dbReference>
<dbReference type="EMBL" id="AAYH02000037">
    <property type="protein sequence ID" value="EDO55570.1"/>
    <property type="molecule type" value="Genomic_DNA"/>
</dbReference>
<accession>A0ABC9NFR8</accession>
<evidence type="ECO:0000313" key="2">
    <source>
        <dbReference type="EMBL" id="EDO55570.1"/>
    </source>
</evidence>
<comment type="caution">
    <text evidence="2">The sequence shown here is derived from an EMBL/GenBank/DDBJ whole genome shotgun (WGS) entry which is preliminary data.</text>
</comment>
<dbReference type="Proteomes" id="UP000004110">
    <property type="component" value="Unassembled WGS sequence"/>
</dbReference>
<dbReference type="InterPro" id="IPR009040">
    <property type="entry name" value="Ferritin-like_diiron"/>
</dbReference>
<protein>
    <submittedName>
        <fullName evidence="2">Ferritin-like protein</fullName>
    </submittedName>
</protein>
<dbReference type="Pfam" id="PF00210">
    <property type="entry name" value="Ferritin"/>
    <property type="match status" value="1"/>
</dbReference>
<dbReference type="InterPro" id="IPR009078">
    <property type="entry name" value="Ferritin-like_SF"/>
</dbReference>
<dbReference type="AlphaFoldDB" id="A0ABC9NFR8"/>